<feature type="domain" description="SCP2" evidence="1">
    <location>
        <begin position="15"/>
        <end position="102"/>
    </location>
</feature>
<dbReference type="PANTHER" id="PTHR10094">
    <property type="entry name" value="STEROL CARRIER PROTEIN 2 SCP-2 FAMILY PROTEIN"/>
    <property type="match status" value="1"/>
</dbReference>
<dbReference type="RefSeq" id="WP_078319946.1">
    <property type="nucleotide sequence ID" value="NZ_FXTS01000005.1"/>
</dbReference>
<evidence type="ECO:0000313" key="2">
    <source>
        <dbReference type="EMBL" id="OOV86894.1"/>
    </source>
</evidence>
<gene>
    <name evidence="2" type="ORF">BTA35_0211400</name>
</gene>
<name>A0A1T1HAK7_OCELI</name>
<dbReference type="STRING" id="966.BTA35_0211400"/>
<dbReference type="GO" id="GO:0005829">
    <property type="term" value="C:cytosol"/>
    <property type="evidence" value="ECO:0007669"/>
    <property type="project" value="TreeGrafter"/>
</dbReference>
<keyword evidence="3" id="KW-1185">Reference proteome</keyword>
<evidence type="ECO:0000259" key="1">
    <source>
        <dbReference type="Pfam" id="PF02036"/>
    </source>
</evidence>
<dbReference type="Pfam" id="PF02036">
    <property type="entry name" value="SCP2"/>
    <property type="match status" value="1"/>
</dbReference>
<sequence length="104" mass="11252">MTDIGKVIENLKQGFKPEAAQGMDEVFQFDIKDGGEYFIEIKDGECNVGTGEHDDPSVTLIMDQETLKGVLSGSVNGMTAFMTGKIKAQGNMMLATKLNSLFAI</sequence>
<dbReference type="Gene3D" id="3.30.1050.10">
    <property type="entry name" value="SCP2 sterol-binding domain"/>
    <property type="match status" value="1"/>
</dbReference>
<evidence type="ECO:0000313" key="3">
    <source>
        <dbReference type="Proteomes" id="UP000190064"/>
    </source>
</evidence>
<dbReference type="AlphaFoldDB" id="A0A1T1HAK7"/>
<accession>A0A1T1HAK7</accession>
<dbReference type="Proteomes" id="UP000190064">
    <property type="component" value="Unassembled WGS sequence"/>
</dbReference>
<dbReference type="InterPro" id="IPR003033">
    <property type="entry name" value="SCP2_sterol-bd_dom"/>
</dbReference>
<dbReference type="EMBL" id="MTSD02000004">
    <property type="protein sequence ID" value="OOV86894.1"/>
    <property type="molecule type" value="Genomic_DNA"/>
</dbReference>
<dbReference type="PANTHER" id="PTHR10094:SF25">
    <property type="entry name" value="SCP2 STEROL-BINDING DOMAIN-CONTAINING PROTEIN 1"/>
    <property type="match status" value="1"/>
</dbReference>
<reference evidence="2" key="1">
    <citation type="submission" date="2017-02" db="EMBL/GenBank/DDBJ databases">
        <title>Draft Genome Sequence of the Salt Water Bacterium Oceanospirillum linum ATCC 11336.</title>
        <authorList>
            <person name="Trachtenberg A.M."/>
            <person name="Carney J.G."/>
            <person name="Linnane J.D."/>
            <person name="Rheaume B.A."/>
            <person name="Pitts N.L."/>
            <person name="Mykles D.L."/>
            <person name="Maclea K.S."/>
        </authorList>
    </citation>
    <scope>NUCLEOTIDE SEQUENCE [LARGE SCALE GENOMIC DNA]</scope>
    <source>
        <strain evidence="2">ATCC 11336</strain>
    </source>
</reference>
<dbReference type="InterPro" id="IPR036527">
    <property type="entry name" value="SCP2_sterol-bd_dom_sf"/>
</dbReference>
<organism evidence="2 3">
    <name type="scientific">Oceanospirillum linum</name>
    <dbReference type="NCBI Taxonomy" id="966"/>
    <lineage>
        <taxon>Bacteria</taxon>
        <taxon>Pseudomonadati</taxon>
        <taxon>Pseudomonadota</taxon>
        <taxon>Gammaproteobacteria</taxon>
        <taxon>Oceanospirillales</taxon>
        <taxon>Oceanospirillaceae</taxon>
        <taxon>Oceanospirillum</taxon>
    </lineage>
</organism>
<dbReference type="SUPFAM" id="SSF55718">
    <property type="entry name" value="SCP-like"/>
    <property type="match status" value="1"/>
</dbReference>
<comment type="caution">
    <text evidence="2">The sequence shown here is derived from an EMBL/GenBank/DDBJ whole genome shotgun (WGS) entry which is preliminary data.</text>
</comment>
<proteinExistence type="predicted"/>
<protein>
    <submittedName>
        <fullName evidence="2">SCP-2 family sterol carrier protein</fullName>
    </submittedName>
</protein>